<gene>
    <name evidence="7" type="primary">rpsE</name>
    <name evidence="10" type="ORF">RS022_06970</name>
</gene>
<evidence type="ECO:0000256" key="5">
    <source>
        <dbReference type="ARBA" id="ARBA00023274"/>
    </source>
</evidence>
<dbReference type="InterPro" id="IPR020568">
    <property type="entry name" value="Ribosomal_Su5_D2-typ_SF"/>
</dbReference>
<dbReference type="InterPro" id="IPR000851">
    <property type="entry name" value="Ribosomal_uS5"/>
</dbReference>
<proteinExistence type="inferred from homology"/>
<dbReference type="SUPFAM" id="SSF54211">
    <property type="entry name" value="Ribosomal protein S5 domain 2-like"/>
    <property type="match status" value="1"/>
</dbReference>
<comment type="function">
    <text evidence="7">With S4 and S12 plays an important role in translational accuracy.</text>
</comment>
<organism evidence="10 11">
    <name type="scientific">Candidatus Phytoplasma rubi</name>
    <dbReference type="NCBI Taxonomy" id="399025"/>
    <lineage>
        <taxon>Bacteria</taxon>
        <taxon>Bacillati</taxon>
        <taxon>Mycoplasmatota</taxon>
        <taxon>Mollicutes</taxon>
        <taxon>Acholeplasmatales</taxon>
        <taxon>Acholeplasmataceae</taxon>
        <taxon>Candidatus Phytoplasma</taxon>
        <taxon>16SrV (Elm yellows group)</taxon>
    </lineage>
</organism>
<dbReference type="NCBIfam" id="TIGR01021">
    <property type="entry name" value="rpsE_bact"/>
    <property type="match status" value="1"/>
</dbReference>
<reference evidence="10 11" key="1">
    <citation type="journal article" date="2023" name="Microbiol. Resour. Announc.">
        <title>Complete Genome of 'Candidatus Phytoplasma rubi' RS, a Phytopathogenic Bacterium Associated with Rubus Stunt Disease.</title>
        <authorList>
            <person name="Duckeck D."/>
            <person name="Zubert C."/>
            <person name="Bohm J.W."/>
            <person name="Carminati G."/>
            <person name="Schneider B."/>
            <person name="Kube M."/>
        </authorList>
    </citation>
    <scope>NUCLEOTIDE SEQUENCE [LARGE SCALE GENOMIC DNA]</scope>
    <source>
        <strain evidence="10 11">RS</strain>
    </source>
</reference>
<dbReference type="InterPro" id="IPR018192">
    <property type="entry name" value="Ribosomal_uS5_N_CS"/>
</dbReference>
<dbReference type="Pfam" id="PF03719">
    <property type="entry name" value="Ribosomal_S5_C"/>
    <property type="match status" value="1"/>
</dbReference>
<dbReference type="Proteomes" id="UP001164727">
    <property type="component" value="Chromosome"/>
</dbReference>
<accession>A0ABY7BTR4</accession>
<dbReference type="InterPro" id="IPR005712">
    <property type="entry name" value="Ribosomal_uS5_bac-type"/>
</dbReference>
<feature type="domain" description="S5 DRBM" evidence="9">
    <location>
        <begin position="20"/>
        <end position="83"/>
    </location>
</feature>
<evidence type="ECO:0000313" key="11">
    <source>
        <dbReference type="Proteomes" id="UP001164727"/>
    </source>
</evidence>
<keyword evidence="4 7" id="KW-0689">Ribosomal protein</keyword>
<dbReference type="EMBL" id="CP114006">
    <property type="protein sequence ID" value="WAN63526.1"/>
    <property type="molecule type" value="Genomic_DNA"/>
</dbReference>
<dbReference type="HAMAP" id="MF_01307_B">
    <property type="entry name" value="Ribosomal_uS5_B"/>
    <property type="match status" value="1"/>
</dbReference>
<dbReference type="InterPro" id="IPR014721">
    <property type="entry name" value="Ribsml_uS5_D2-typ_fold_subgr"/>
</dbReference>
<dbReference type="Pfam" id="PF00333">
    <property type="entry name" value="Ribosomal_S5"/>
    <property type="match status" value="1"/>
</dbReference>
<dbReference type="InterPro" id="IPR005324">
    <property type="entry name" value="Ribosomal_uS5_C"/>
</dbReference>
<comment type="similarity">
    <text evidence="1 7 8">Belongs to the universal ribosomal protein uS5 family.</text>
</comment>
<evidence type="ECO:0000256" key="3">
    <source>
        <dbReference type="ARBA" id="ARBA00022884"/>
    </source>
</evidence>
<comment type="domain">
    <text evidence="7">The N-terminal domain interacts with the head of the 30S subunit; the C-terminal domain interacts with the body and contacts protein S4. The interaction surface between S4 and S5 is involved in control of translational fidelity.</text>
</comment>
<dbReference type="Gene3D" id="3.30.160.20">
    <property type="match status" value="1"/>
</dbReference>
<evidence type="ECO:0000256" key="7">
    <source>
        <dbReference type="HAMAP-Rule" id="MF_01307"/>
    </source>
</evidence>
<evidence type="ECO:0000256" key="2">
    <source>
        <dbReference type="ARBA" id="ARBA00022730"/>
    </source>
</evidence>
<dbReference type="PROSITE" id="PS50881">
    <property type="entry name" value="S5_DSRBD"/>
    <property type="match status" value="1"/>
</dbReference>
<evidence type="ECO:0000256" key="1">
    <source>
        <dbReference type="ARBA" id="ARBA00008945"/>
    </source>
</evidence>
<protein>
    <recommendedName>
        <fullName evidence="6 7">Small ribosomal subunit protein uS5</fullName>
    </recommendedName>
</protein>
<evidence type="ECO:0000313" key="10">
    <source>
        <dbReference type="EMBL" id="WAN63526.1"/>
    </source>
</evidence>
<dbReference type="GO" id="GO:0005840">
    <property type="term" value="C:ribosome"/>
    <property type="evidence" value="ECO:0007669"/>
    <property type="project" value="UniProtKB-KW"/>
</dbReference>
<dbReference type="PANTHER" id="PTHR48277">
    <property type="entry name" value="MITOCHONDRIAL RIBOSOMAL PROTEIN S5"/>
    <property type="match status" value="1"/>
</dbReference>
<dbReference type="Gene3D" id="3.30.230.10">
    <property type="match status" value="1"/>
</dbReference>
<comment type="function">
    <text evidence="7">Located at the back of the 30S subunit body where it stabilizes the conformation of the head with respect to the body.</text>
</comment>
<keyword evidence="3 7" id="KW-0694">RNA-binding</keyword>
<sequence length="179" mass="19454">MININSSRDKINFKKVNSVFQEKVILINRITKVVKGGRRLRFSALVVVGDKKGRVGFASAKAQEILDAIKKALEKAKNNLVTIPLAGTTIPHEVIGEYGASKTLIKPVAKGKGIIAGGAARTVFELLGIRDISAKSLGSRTPINTLRALMIGLQKLRTIKDVEKTRGINLIARFKGKQK</sequence>
<dbReference type="SUPFAM" id="SSF54768">
    <property type="entry name" value="dsRNA-binding domain-like"/>
    <property type="match status" value="1"/>
</dbReference>
<dbReference type="PANTHER" id="PTHR48277:SF1">
    <property type="entry name" value="MITOCHONDRIAL RIBOSOMAL PROTEIN S5"/>
    <property type="match status" value="1"/>
</dbReference>
<dbReference type="PROSITE" id="PS00585">
    <property type="entry name" value="RIBOSOMAL_S5"/>
    <property type="match status" value="1"/>
</dbReference>
<evidence type="ECO:0000256" key="6">
    <source>
        <dbReference type="ARBA" id="ARBA00035255"/>
    </source>
</evidence>
<evidence type="ECO:0000259" key="9">
    <source>
        <dbReference type="PROSITE" id="PS50881"/>
    </source>
</evidence>
<name>A0ABY7BTR4_9MOLU</name>
<keyword evidence="5 7" id="KW-0687">Ribonucleoprotein</keyword>
<keyword evidence="2 7" id="KW-0699">rRNA-binding</keyword>
<dbReference type="InterPro" id="IPR013810">
    <property type="entry name" value="Ribosomal_uS5_N"/>
</dbReference>
<evidence type="ECO:0000256" key="8">
    <source>
        <dbReference type="RuleBase" id="RU003823"/>
    </source>
</evidence>
<keyword evidence="11" id="KW-1185">Reference proteome</keyword>
<comment type="subunit">
    <text evidence="7">Part of the 30S ribosomal subunit. Contacts proteins S4 and S8.</text>
</comment>
<evidence type="ECO:0000256" key="4">
    <source>
        <dbReference type="ARBA" id="ARBA00022980"/>
    </source>
</evidence>